<dbReference type="EMBL" id="JAULSV010000003">
    <property type="protein sequence ID" value="KAK0648208.1"/>
    <property type="molecule type" value="Genomic_DNA"/>
</dbReference>
<feature type="region of interest" description="Disordered" evidence="5">
    <location>
        <begin position="1"/>
        <end position="31"/>
    </location>
</feature>
<keyword evidence="8" id="KW-1185">Reference proteome</keyword>
<feature type="compositionally biased region" description="Low complexity" evidence="5">
    <location>
        <begin position="87"/>
        <end position="102"/>
    </location>
</feature>
<evidence type="ECO:0000256" key="2">
    <source>
        <dbReference type="ARBA" id="ARBA00022692"/>
    </source>
</evidence>
<dbReference type="GO" id="GO:0016020">
    <property type="term" value="C:membrane"/>
    <property type="evidence" value="ECO:0007669"/>
    <property type="project" value="UniProtKB-SubCell"/>
</dbReference>
<gene>
    <name evidence="7" type="ORF">B0T16DRAFT_326817</name>
</gene>
<evidence type="ECO:0000256" key="3">
    <source>
        <dbReference type="ARBA" id="ARBA00022989"/>
    </source>
</evidence>
<proteinExistence type="predicted"/>
<keyword evidence="3 6" id="KW-1133">Transmembrane helix</keyword>
<name>A0AA39Y8Y2_9PEZI</name>
<feature type="compositionally biased region" description="Polar residues" evidence="5">
    <location>
        <begin position="10"/>
        <end position="22"/>
    </location>
</feature>
<evidence type="ECO:0008006" key="9">
    <source>
        <dbReference type="Google" id="ProtNLM"/>
    </source>
</evidence>
<keyword evidence="2 6" id="KW-0812">Transmembrane</keyword>
<evidence type="ECO:0000256" key="1">
    <source>
        <dbReference type="ARBA" id="ARBA00004167"/>
    </source>
</evidence>
<evidence type="ECO:0000313" key="7">
    <source>
        <dbReference type="EMBL" id="KAK0648208.1"/>
    </source>
</evidence>
<evidence type="ECO:0000256" key="6">
    <source>
        <dbReference type="SAM" id="Phobius"/>
    </source>
</evidence>
<dbReference type="InterPro" id="IPR051694">
    <property type="entry name" value="Immunoregulatory_rcpt-like"/>
</dbReference>
<evidence type="ECO:0000256" key="5">
    <source>
        <dbReference type="SAM" id="MobiDB-lite"/>
    </source>
</evidence>
<comment type="caution">
    <text evidence="7">The sequence shown here is derived from an EMBL/GenBank/DDBJ whole genome shotgun (WGS) entry which is preliminary data.</text>
</comment>
<comment type="subcellular location">
    <subcellularLocation>
        <location evidence="1">Membrane</location>
        <topology evidence="1">Single-pass membrane protein</topology>
    </subcellularLocation>
</comment>
<evidence type="ECO:0000313" key="8">
    <source>
        <dbReference type="Proteomes" id="UP001174936"/>
    </source>
</evidence>
<dbReference type="PANTHER" id="PTHR15549:SF26">
    <property type="entry name" value="AXIAL BUDDING PATTERN PROTEIN 2-RELATED"/>
    <property type="match status" value="1"/>
</dbReference>
<keyword evidence="4 6" id="KW-0472">Membrane</keyword>
<dbReference type="Proteomes" id="UP001174936">
    <property type="component" value="Unassembled WGS sequence"/>
</dbReference>
<organism evidence="7 8">
    <name type="scientific">Cercophora newfieldiana</name>
    <dbReference type="NCBI Taxonomy" id="92897"/>
    <lineage>
        <taxon>Eukaryota</taxon>
        <taxon>Fungi</taxon>
        <taxon>Dikarya</taxon>
        <taxon>Ascomycota</taxon>
        <taxon>Pezizomycotina</taxon>
        <taxon>Sordariomycetes</taxon>
        <taxon>Sordariomycetidae</taxon>
        <taxon>Sordariales</taxon>
        <taxon>Lasiosphaeriaceae</taxon>
        <taxon>Cercophora</taxon>
    </lineage>
</organism>
<feature type="region of interest" description="Disordered" evidence="5">
    <location>
        <begin position="87"/>
        <end position="124"/>
    </location>
</feature>
<feature type="transmembrane region" description="Helical" evidence="6">
    <location>
        <begin position="133"/>
        <end position="157"/>
    </location>
</feature>
<accession>A0AA39Y8Y2</accession>
<reference evidence="7" key="1">
    <citation type="submission" date="2023-06" db="EMBL/GenBank/DDBJ databases">
        <title>Genome-scale phylogeny and comparative genomics of the fungal order Sordariales.</title>
        <authorList>
            <consortium name="Lawrence Berkeley National Laboratory"/>
            <person name="Hensen N."/>
            <person name="Bonometti L."/>
            <person name="Westerberg I."/>
            <person name="Brannstrom I.O."/>
            <person name="Guillou S."/>
            <person name="Cros-Aarteil S."/>
            <person name="Calhoun S."/>
            <person name="Haridas S."/>
            <person name="Kuo A."/>
            <person name="Mondo S."/>
            <person name="Pangilinan J."/>
            <person name="Riley R."/>
            <person name="Labutti K."/>
            <person name="Andreopoulos B."/>
            <person name="Lipzen A."/>
            <person name="Chen C."/>
            <person name="Yanf M."/>
            <person name="Daum C."/>
            <person name="Ng V."/>
            <person name="Clum A."/>
            <person name="Steindorff A."/>
            <person name="Ohm R."/>
            <person name="Martin F."/>
            <person name="Silar P."/>
            <person name="Natvig D."/>
            <person name="Lalanne C."/>
            <person name="Gautier V."/>
            <person name="Ament-Velasquez S.L."/>
            <person name="Kruys A."/>
            <person name="Hutchinson M.I."/>
            <person name="Powell A.J."/>
            <person name="Barry K."/>
            <person name="Miller A.N."/>
            <person name="Grigoriev I.V."/>
            <person name="Debuchy R."/>
            <person name="Gladieux P."/>
            <person name="Thoren M.H."/>
            <person name="Johannesson H."/>
        </authorList>
    </citation>
    <scope>NUCLEOTIDE SEQUENCE</scope>
    <source>
        <strain evidence="7">SMH2532-1</strain>
    </source>
</reference>
<dbReference type="AlphaFoldDB" id="A0AA39Y8Y2"/>
<evidence type="ECO:0000256" key="4">
    <source>
        <dbReference type="ARBA" id="ARBA00023136"/>
    </source>
</evidence>
<feature type="compositionally biased region" description="Polar residues" evidence="5">
    <location>
        <begin position="110"/>
        <end position="124"/>
    </location>
</feature>
<protein>
    <recommendedName>
        <fullName evidence="9">Transmembrane protein</fullName>
    </recommendedName>
</protein>
<dbReference type="PANTHER" id="PTHR15549">
    <property type="entry name" value="PAIRED IMMUNOGLOBULIN-LIKE TYPE 2 RECEPTOR"/>
    <property type="match status" value="1"/>
</dbReference>
<sequence>MAFTFPKEASTISATKSGQTTGVEDRRPTPTDYSFLASISVTKIGLNNIAEGTFLQWLDKEKEKPAPDLLVLNPGDTLAGVWVPAQATTAGTTPTPEPTATTGRPLPTPDSGSNGGTSAAMPSNSSTGINTGAIAGAAVGCLVGGLLLGFAIAFFFLRRRKQAEQNGQSSPDESKAYFAAASTSSESKFPLDKFLLDTSPDKEIASELHSLGTLIQQHVENNYHLQPVHEDPRVLAVSLVQLGVASGSSLTPDVLAQLALDQNTRYVALQHVISQVLFTSVDVSSRSALSMLPAPVAAFLRSMPQKEAEDKSEGLLTNIVHPAVSSFALNQWRALSAFLLHPARSQRTPLPTSSAAVTSQAAALSNALDTFLGYFVAADEGSRSQQRSHLQAVIGETTKLGYVLLSQPSEWRFVHTLGQKTGGRVAVVCAGLVKVTDKDGTPYPAPKQVVAPQTVGKTLPGDPILFPSRLALAELLCHLGQLQHCALLETGYAALINPCSQHPPGTTPPVSNSCVRPLPSPHERANNDERPNLRCGKQKPTMEAAIAVGTLKVAYNLLIFGIKVDQVPAAVRRCVELVRTCHFDLEDLIKLRNESLRMLESKPAILTRVNTIIENARTGLLEVARLVEKLRPEVHEGNTPLRGRLEWLFVDSREFDSQEPLISRQHSSVIAELNFLRQLVLLT</sequence>
<feature type="non-terminal residue" evidence="7">
    <location>
        <position position="683"/>
    </location>
</feature>
<dbReference type="GO" id="GO:0071944">
    <property type="term" value="C:cell periphery"/>
    <property type="evidence" value="ECO:0007669"/>
    <property type="project" value="UniProtKB-ARBA"/>
</dbReference>